<dbReference type="Proteomes" id="UP001059401">
    <property type="component" value="Chromosome"/>
</dbReference>
<dbReference type="InterPro" id="IPR015854">
    <property type="entry name" value="ABC_transpr_LolD-like"/>
</dbReference>
<dbReference type="InterPro" id="IPR017871">
    <property type="entry name" value="ABC_transporter-like_CS"/>
</dbReference>
<feature type="domain" description="ABC transporter" evidence="4">
    <location>
        <begin position="3"/>
        <end position="223"/>
    </location>
</feature>
<dbReference type="AlphaFoldDB" id="A0AAE9SJT8"/>
<keyword evidence="3 6" id="KW-0067">ATP-binding</keyword>
<dbReference type="InterPro" id="IPR017911">
    <property type="entry name" value="MacB-like_ATP-bd"/>
</dbReference>
<dbReference type="GO" id="GO:0005886">
    <property type="term" value="C:plasma membrane"/>
    <property type="evidence" value="ECO:0007669"/>
    <property type="project" value="TreeGrafter"/>
</dbReference>
<evidence type="ECO:0000259" key="4">
    <source>
        <dbReference type="PROSITE" id="PS50893"/>
    </source>
</evidence>
<keyword evidence="2" id="KW-0547">Nucleotide-binding</keyword>
<keyword evidence="1" id="KW-0813">Transport</keyword>
<dbReference type="SMART" id="SM00382">
    <property type="entry name" value="AAA"/>
    <property type="match status" value="1"/>
</dbReference>
<dbReference type="InterPro" id="IPR003439">
    <property type="entry name" value="ABC_transporter-like_ATP-bd"/>
</dbReference>
<dbReference type="EMBL" id="CP038802">
    <property type="protein sequence ID" value="UTY28689.1"/>
    <property type="molecule type" value="Genomic_DNA"/>
</dbReference>
<evidence type="ECO:0000256" key="3">
    <source>
        <dbReference type="ARBA" id="ARBA00022840"/>
    </source>
</evidence>
<dbReference type="EMBL" id="CP038804">
    <property type="protein sequence ID" value="UTY33557.1"/>
    <property type="molecule type" value="Genomic_DNA"/>
</dbReference>
<dbReference type="RefSeq" id="WP_044979401.1">
    <property type="nucleotide sequence ID" value="NZ_CP009228.1"/>
</dbReference>
<evidence type="ECO:0000256" key="1">
    <source>
        <dbReference type="ARBA" id="ARBA00022448"/>
    </source>
</evidence>
<protein>
    <submittedName>
        <fullName evidence="6">ABC transporter ATP-binding protein</fullName>
    </submittedName>
</protein>
<dbReference type="PANTHER" id="PTHR24220:SF662">
    <property type="entry name" value="ABC TRANSPORTER ATP-BINDING PROTEIN"/>
    <property type="match status" value="1"/>
</dbReference>
<dbReference type="PANTHER" id="PTHR24220">
    <property type="entry name" value="IMPORT ATP-BINDING PROTEIN"/>
    <property type="match status" value="1"/>
</dbReference>
<dbReference type="PROSITE" id="PS50893">
    <property type="entry name" value="ABC_TRANSPORTER_2"/>
    <property type="match status" value="1"/>
</dbReference>
<dbReference type="GO" id="GO:0005524">
    <property type="term" value="F:ATP binding"/>
    <property type="evidence" value="ECO:0007669"/>
    <property type="project" value="UniProtKB-KW"/>
</dbReference>
<evidence type="ECO:0000256" key="2">
    <source>
        <dbReference type="ARBA" id="ARBA00022741"/>
    </source>
</evidence>
<reference evidence="6" key="1">
    <citation type="submission" date="2019-04" db="EMBL/GenBank/DDBJ databases">
        <title>Whole genome sequencing of oral phylogroup 2 treponemes.</title>
        <authorList>
            <person name="Chan Y."/>
            <person name="Zeng H.H."/>
            <person name="Yu X.L."/>
            <person name="Leung W.K."/>
            <person name="Watt R.M."/>
        </authorList>
    </citation>
    <scope>NUCLEOTIDE SEQUENCE</scope>
    <source>
        <strain evidence="6">OMZ 835</strain>
        <strain evidence="5">OMZ 847</strain>
    </source>
</reference>
<dbReference type="Gene3D" id="3.40.50.300">
    <property type="entry name" value="P-loop containing nucleotide triphosphate hydrolases"/>
    <property type="match status" value="1"/>
</dbReference>
<evidence type="ECO:0000313" key="5">
    <source>
        <dbReference type="EMBL" id="UTY28689.1"/>
    </source>
</evidence>
<accession>A0AAE9SJT8</accession>
<evidence type="ECO:0000313" key="8">
    <source>
        <dbReference type="Proteomes" id="UP001059401"/>
    </source>
</evidence>
<dbReference type="SUPFAM" id="SSF52540">
    <property type="entry name" value="P-loop containing nucleoside triphosphate hydrolases"/>
    <property type="match status" value="1"/>
</dbReference>
<dbReference type="GO" id="GO:0022857">
    <property type="term" value="F:transmembrane transporter activity"/>
    <property type="evidence" value="ECO:0007669"/>
    <property type="project" value="TreeGrafter"/>
</dbReference>
<evidence type="ECO:0000313" key="6">
    <source>
        <dbReference type="EMBL" id="UTY33557.1"/>
    </source>
</evidence>
<name>A0AAE9SJT8_9SPIR</name>
<dbReference type="CDD" id="cd03255">
    <property type="entry name" value="ABC_MJ0796_LolCDE_FtsE"/>
    <property type="match status" value="1"/>
</dbReference>
<gene>
    <name evidence="6" type="ORF">E4N74_05650</name>
    <name evidence="5" type="ORF">E4N76_06540</name>
</gene>
<dbReference type="InterPro" id="IPR027417">
    <property type="entry name" value="P-loop_NTPase"/>
</dbReference>
<keyword evidence="8" id="KW-1185">Reference proteome</keyword>
<proteinExistence type="predicted"/>
<dbReference type="KEGG" id="tpk:JO40_11750"/>
<dbReference type="Proteomes" id="UP001058682">
    <property type="component" value="Chromosome"/>
</dbReference>
<evidence type="ECO:0000313" key="7">
    <source>
        <dbReference type="Proteomes" id="UP001058682"/>
    </source>
</evidence>
<organism evidence="6 7">
    <name type="scientific">Treponema putidum</name>
    <dbReference type="NCBI Taxonomy" id="221027"/>
    <lineage>
        <taxon>Bacteria</taxon>
        <taxon>Pseudomonadati</taxon>
        <taxon>Spirochaetota</taxon>
        <taxon>Spirochaetia</taxon>
        <taxon>Spirochaetales</taxon>
        <taxon>Treponemataceae</taxon>
        <taxon>Treponema</taxon>
    </lineage>
</organism>
<sequence>MLLKTKSLSKSFARGKNSFFAVKNVDFNIESSDFVFIVGRSGSGKTTFLNLISGILDPTEGQVFFEDKDISSMNDTDKSFYRNESIGFVPQFLTYLPNLSVFDNVRVPFFLFTRDGDSEGRALSLLDLMDIADLKNEMPQNLSGGEIKRMLIARALMNSPKLLIADEPTANLDTETAKQVMSLMYNVNKMGTAVLIVTHDSEILEKKSNIYRMDNGKLKKESA</sequence>
<dbReference type="Pfam" id="PF00005">
    <property type="entry name" value="ABC_tran"/>
    <property type="match status" value="1"/>
</dbReference>
<dbReference type="InterPro" id="IPR003593">
    <property type="entry name" value="AAA+_ATPase"/>
</dbReference>
<dbReference type="GO" id="GO:0016887">
    <property type="term" value="F:ATP hydrolysis activity"/>
    <property type="evidence" value="ECO:0007669"/>
    <property type="project" value="InterPro"/>
</dbReference>
<dbReference type="PROSITE" id="PS00211">
    <property type="entry name" value="ABC_TRANSPORTER_1"/>
    <property type="match status" value="1"/>
</dbReference>